<evidence type="ECO:0000313" key="2">
    <source>
        <dbReference type="Proteomes" id="UP000568751"/>
    </source>
</evidence>
<evidence type="ECO:0000313" key="1">
    <source>
        <dbReference type="EMBL" id="NYT27812.1"/>
    </source>
</evidence>
<name>A0A853F2C3_9GAMM</name>
<dbReference type="Proteomes" id="UP000568751">
    <property type="component" value="Unassembled WGS sequence"/>
</dbReference>
<sequence length="48" mass="5622">MNSLGLEVKKSLQDNLNIALKEAEIKWHQAIELEYKKLEKQKLTIKVN</sequence>
<protein>
    <submittedName>
        <fullName evidence="1">Uncharacterized protein</fullName>
    </submittedName>
</protein>
<proteinExistence type="predicted"/>
<comment type="caution">
    <text evidence="1">The sequence shown here is derived from an EMBL/GenBank/DDBJ whole genome shotgun (WGS) entry which is preliminary data.</text>
</comment>
<reference evidence="1 2" key="1">
    <citation type="submission" date="2020-05" db="EMBL/GenBank/DDBJ databases">
        <title>Horizontal transmission and recombination maintain forever young bacterial symbiont genomes.</title>
        <authorList>
            <person name="Russell S.L."/>
            <person name="Pepper-Tunick E."/>
            <person name="Svedberg J."/>
            <person name="Byrne A."/>
            <person name="Ruelas Castillo J."/>
            <person name="Vollmers C."/>
            <person name="Beinart R.A."/>
            <person name="Corbett-Detig R."/>
        </authorList>
    </citation>
    <scope>NUCLEOTIDE SEQUENCE [LARGE SCALE GENOMIC DNA]</scope>
    <source>
        <strain evidence="1">455</strain>
    </source>
</reference>
<dbReference type="AlphaFoldDB" id="A0A853F2C3"/>
<gene>
    <name evidence="1" type="ORF">H0A76_07890</name>
</gene>
<dbReference type="EMBL" id="JACCHT010000001">
    <property type="protein sequence ID" value="NYT27812.1"/>
    <property type="molecule type" value="Genomic_DNA"/>
</dbReference>
<accession>A0A853F2C3</accession>
<organism evidence="1 2">
    <name type="scientific">Candidatus Thiodubiliella endoseptemdiera</name>
    <dbReference type="NCBI Taxonomy" id="2738886"/>
    <lineage>
        <taxon>Bacteria</taxon>
        <taxon>Pseudomonadati</taxon>
        <taxon>Pseudomonadota</taxon>
        <taxon>Gammaproteobacteria</taxon>
        <taxon>Candidatus Pseudothioglobaceae</taxon>
        <taxon>Candidatus Thiodubiliella</taxon>
    </lineage>
</organism>